<feature type="transmembrane region" description="Helical" evidence="10">
    <location>
        <begin position="104"/>
        <end position="123"/>
    </location>
</feature>
<comment type="similarity">
    <text evidence="2">Belongs to the major facilitator superfamily. Metabolite:H+ Symporter (MHS) family (TC 2.A.1.6) family.</text>
</comment>
<evidence type="ECO:0000256" key="5">
    <source>
        <dbReference type="ARBA" id="ARBA00022692"/>
    </source>
</evidence>
<dbReference type="STRING" id="93222.NA29_01980"/>
<dbReference type="SUPFAM" id="SSF103473">
    <property type="entry name" value="MFS general substrate transporter"/>
    <property type="match status" value="1"/>
</dbReference>
<keyword evidence="3" id="KW-0813">Transport</keyword>
<gene>
    <name evidence="12" type="primary">proP_17</name>
    <name evidence="12" type="ORF">SAMEA4530655_04633</name>
</gene>
<feature type="transmembrane region" description="Helical" evidence="10">
    <location>
        <begin position="419"/>
        <end position="438"/>
    </location>
</feature>
<feature type="transmembrane region" description="Helical" evidence="10">
    <location>
        <begin position="292"/>
        <end position="314"/>
    </location>
</feature>
<evidence type="ECO:0000313" key="13">
    <source>
        <dbReference type="Proteomes" id="UP000215126"/>
    </source>
</evidence>
<dbReference type="Gene3D" id="1.20.1250.20">
    <property type="entry name" value="MFS general substrate transporter like domains"/>
    <property type="match status" value="2"/>
</dbReference>
<dbReference type="PROSITE" id="PS00216">
    <property type="entry name" value="SUGAR_TRANSPORT_1"/>
    <property type="match status" value="1"/>
</dbReference>
<keyword evidence="4" id="KW-1003">Cell membrane</keyword>
<evidence type="ECO:0000256" key="4">
    <source>
        <dbReference type="ARBA" id="ARBA00022475"/>
    </source>
</evidence>
<evidence type="ECO:0000259" key="11">
    <source>
        <dbReference type="PROSITE" id="PS50850"/>
    </source>
</evidence>
<accession>A0A239SW52</accession>
<evidence type="ECO:0000256" key="1">
    <source>
        <dbReference type="ARBA" id="ARBA00004651"/>
    </source>
</evidence>
<dbReference type="InterPro" id="IPR051084">
    <property type="entry name" value="H+-coupled_symporters"/>
</dbReference>
<evidence type="ECO:0000256" key="6">
    <source>
        <dbReference type="ARBA" id="ARBA00022847"/>
    </source>
</evidence>
<feature type="region of interest" description="Disordered" evidence="9">
    <location>
        <begin position="1"/>
        <end position="21"/>
    </location>
</feature>
<feature type="transmembrane region" description="Helical" evidence="10">
    <location>
        <begin position="205"/>
        <end position="224"/>
    </location>
</feature>
<sequence>MEVSVGRESATNTANPGNTVHAERAGKRIDVKVIAVSTVGNALEWFDFTVFTFFAANIARQFFPSDNPTAALLAAWTTFGVGFLTRPLGGIVLGAYADKHGRKAALLLTITVMALGVAVIAFAPTYAQIGMAAPVLMLIGRFLQGFSAGGEVGSATAFLVEHAPVERRGVYGSFQMIAQACSMLLGAIVSVGITQTLTPEQIDAFGWRIPFVIGLLIVPVGLYVRSRLDESPVFKDARKQDAEKRSPFIESVTQHWRQVLAGFGLTVYGTIGTYIFYYYMPSYATKSLGIPFKSSVIASLCAAVAYIVGTFASGRISDAIGRKKPMTASALISLIIAYPLFLAVSHVPTLPMLIFVQCCLMLSLGLFQGSYCAFVCELFPSRVRATSMAIGYNFAVMIFGGFAGAIATLLIGWTGDKLAVVYYGLFGAAVGLVTILMLKDRSRQPLL</sequence>
<dbReference type="InterPro" id="IPR020846">
    <property type="entry name" value="MFS_dom"/>
</dbReference>
<feature type="transmembrane region" description="Helical" evidence="10">
    <location>
        <begin position="326"/>
        <end position="347"/>
    </location>
</feature>
<name>A0A239SW52_9BURK</name>
<feature type="transmembrane region" description="Helical" evidence="10">
    <location>
        <begin position="172"/>
        <end position="193"/>
    </location>
</feature>
<feature type="transmembrane region" description="Helical" evidence="10">
    <location>
        <begin position="391"/>
        <end position="413"/>
    </location>
</feature>
<dbReference type="Proteomes" id="UP000215126">
    <property type="component" value="Chromosome 1"/>
</dbReference>
<dbReference type="GO" id="GO:0015293">
    <property type="term" value="F:symporter activity"/>
    <property type="evidence" value="ECO:0007669"/>
    <property type="project" value="UniProtKB-KW"/>
</dbReference>
<feature type="compositionally biased region" description="Polar residues" evidence="9">
    <location>
        <begin position="9"/>
        <end position="18"/>
    </location>
</feature>
<proteinExistence type="inferred from homology"/>
<feature type="transmembrane region" description="Helical" evidence="10">
    <location>
        <begin position="73"/>
        <end position="97"/>
    </location>
</feature>
<dbReference type="PROSITE" id="PS00217">
    <property type="entry name" value="SUGAR_TRANSPORT_2"/>
    <property type="match status" value="1"/>
</dbReference>
<feature type="transmembrane region" description="Helical" evidence="10">
    <location>
        <begin position="135"/>
        <end position="160"/>
    </location>
</feature>
<evidence type="ECO:0000256" key="2">
    <source>
        <dbReference type="ARBA" id="ARBA00008240"/>
    </source>
</evidence>
<organism evidence="12 13">
    <name type="scientific">Pandoraea sputorum</name>
    <dbReference type="NCBI Taxonomy" id="93222"/>
    <lineage>
        <taxon>Bacteria</taxon>
        <taxon>Pseudomonadati</taxon>
        <taxon>Pseudomonadota</taxon>
        <taxon>Betaproteobacteria</taxon>
        <taxon>Burkholderiales</taxon>
        <taxon>Burkholderiaceae</taxon>
        <taxon>Pandoraea</taxon>
    </lineage>
</organism>
<evidence type="ECO:0000256" key="7">
    <source>
        <dbReference type="ARBA" id="ARBA00022989"/>
    </source>
</evidence>
<evidence type="ECO:0000256" key="9">
    <source>
        <dbReference type="SAM" id="MobiDB-lite"/>
    </source>
</evidence>
<feature type="transmembrane region" description="Helical" evidence="10">
    <location>
        <begin position="259"/>
        <end position="280"/>
    </location>
</feature>
<dbReference type="FunFam" id="1.20.1250.20:FF:000001">
    <property type="entry name" value="Dicarboxylate MFS transporter"/>
    <property type="match status" value="1"/>
</dbReference>
<evidence type="ECO:0000256" key="8">
    <source>
        <dbReference type="ARBA" id="ARBA00023136"/>
    </source>
</evidence>
<keyword evidence="6" id="KW-0769">Symport</keyword>
<reference evidence="12 13" key="1">
    <citation type="submission" date="2017-06" db="EMBL/GenBank/DDBJ databases">
        <authorList>
            <consortium name="Pathogen Informatics"/>
        </authorList>
    </citation>
    <scope>NUCLEOTIDE SEQUENCE [LARGE SCALE GENOMIC DNA]</scope>
    <source>
        <strain evidence="12 13">NCTC13161</strain>
    </source>
</reference>
<dbReference type="InterPro" id="IPR005829">
    <property type="entry name" value="Sugar_transporter_CS"/>
</dbReference>
<dbReference type="InterPro" id="IPR036259">
    <property type="entry name" value="MFS_trans_sf"/>
</dbReference>
<dbReference type="PROSITE" id="PS50850">
    <property type="entry name" value="MFS"/>
    <property type="match status" value="1"/>
</dbReference>
<evidence type="ECO:0000313" key="12">
    <source>
        <dbReference type="EMBL" id="SNU89462.1"/>
    </source>
</evidence>
<dbReference type="RefSeq" id="WP_052252342.1">
    <property type="nucleotide sequence ID" value="NZ_AP028930.1"/>
</dbReference>
<comment type="subcellular location">
    <subcellularLocation>
        <location evidence="1">Cell membrane</location>
        <topology evidence="1">Multi-pass membrane protein</topology>
    </subcellularLocation>
</comment>
<keyword evidence="5 10" id="KW-0812">Transmembrane</keyword>
<dbReference type="EMBL" id="LT906435">
    <property type="protein sequence ID" value="SNU89462.1"/>
    <property type="molecule type" value="Genomic_DNA"/>
</dbReference>
<dbReference type="PANTHER" id="PTHR43528">
    <property type="entry name" value="ALPHA-KETOGLUTARATE PERMEASE"/>
    <property type="match status" value="1"/>
</dbReference>
<dbReference type="GO" id="GO:0005886">
    <property type="term" value="C:plasma membrane"/>
    <property type="evidence" value="ECO:0007669"/>
    <property type="project" value="UniProtKB-SubCell"/>
</dbReference>
<keyword evidence="7 10" id="KW-1133">Transmembrane helix</keyword>
<feature type="transmembrane region" description="Helical" evidence="10">
    <location>
        <begin position="353"/>
        <end position="379"/>
    </location>
</feature>
<dbReference type="KEGG" id="pspu:NA29_01980"/>
<keyword evidence="13" id="KW-1185">Reference proteome</keyword>
<dbReference type="AlphaFoldDB" id="A0A239SW52"/>
<feature type="domain" description="Major facilitator superfamily (MFS) profile" evidence="11">
    <location>
        <begin position="33"/>
        <end position="442"/>
    </location>
</feature>
<dbReference type="InterPro" id="IPR011701">
    <property type="entry name" value="MFS"/>
</dbReference>
<keyword evidence="8 10" id="KW-0472">Membrane</keyword>
<protein>
    <submittedName>
        <fullName evidence="12">Proline porter II</fullName>
    </submittedName>
</protein>
<evidence type="ECO:0000256" key="10">
    <source>
        <dbReference type="SAM" id="Phobius"/>
    </source>
</evidence>
<dbReference type="OrthoDB" id="6766492at2"/>
<dbReference type="Pfam" id="PF07690">
    <property type="entry name" value="MFS_1"/>
    <property type="match status" value="1"/>
</dbReference>
<dbReference type="GeneID" id="88097206"/>
<evidence type="ECO:0000256" key="3">
    <source>
        <dbReference type="ARBA" id="ARBA00022448"/>
    </source>
</evidence>
<dbReference type="PANTHER" id="PTHR43528:SF8">
    <property type="entry name" value="BLR0239 PROTEIN"/>
    <property type="match status" value="1"/>
</dbReference>